<dbReference type="Pfam" id="PF01522">
    <property type="entry name" value="Polysacc_deac_1"/>
    <property type="match status" value="1"/>
</dbReference>
<keyword evidence="5" id="KW-1185">Reference proteome</keyword>
<evidence type="ECO:0000313" key="4">
    <source>
        <dbReference type="EMBL" id="GIP16659.1"/>
    </source>
</evidence>
<dbReference type="AlphaFoldDB" id="A0A920CZ46"/>
<dbReference type="GO" id="GO:0005576">
    <property type="term" value="C:extracellular region"/>
    <property type="evidence" value="ECO:0007669"/>
    <property type="project" value="UniProtKB-SubCell"/>
</dbReference>
<dbReference type="Gene3D" id="3.20.20.370">
    <property type="entry name" value="Glycoside hydrolase/deacetylase"/>
    <property type="match status" value="1"/>
</dbReference>
<keyword evidence="2" id="KW-0732">Signal</keyword>
<name>A0A920CZ46_9BACL</name>
<sequence length="265" mass="30870">MNILFNRFPRGVTKALTLSFDDGREYDRRLVELFNEYGLKGTFHLNSGFFGRNSYIEAGEVAELFRGHEVSIHTTHHPFLEQSPQEQIIFQVVQDRQALESLVRYPIRGMSYPFGTYHAGVIEQLQALGIEYARTVQSHGEFHMPQNWLAWHPTCHHKHMLEHADKFLQLQQRHTRMSLLYVWGHSYEFEGDNNWEIVQQFGEKIAGRDDIWYATNAEIVAYMKALQQLRFTMDCSVVHNPTALDLWVSVDDQPVELKAGSMVEL</sequence>
<comment type="caution">
    <text evidence="4">The sequence shown here is derived from an EMBL/GenBank/DDBJ whole genome shotgun (WGS) entry which is preliminary data.</text>
</comment>
<feature type="domain" description="NodB homology" evidence="3">
    <location>
        <begin position="14"/>
        <end position="265"/>
    </location>
</feature>
<dbReference type="InterPro" id="IPR002509">
    <property type="entry name" value="NODB_dom"/>
</dbReference>
<dbReference type="PROSITE" id="PS51677">
    <property type="entry name" value="NODB"/>
    <property type="match status" value="1"/>
</dbReference>
<comment type="subcellular location">
    <subcellularLocation>
        <location evidence="1">Secreted</location>
    </subcellularLocation>
</comment>
<dbReference type="PANTHER" id="PTHR34216">
    <property type="match status" value="1"/>
</dbReference>
<evidence type="ECO:0000313" key="5">
    <source>
        <dbReference type="Proteomes" id="UP000683139"/>
    </source>
</evidence>
<reference evidence="4" key="1">
    <citation type="submission" date="2021-03" db="EMBL/GenBank/DDBJ databases">
        <title>Antimicrobial resistance genes in bacteria isolated from Japanese honey, and their potential for conferring macrolide and lincosamide resistance in the American foulbrood pathogen Paenibacillus larvae.</title>
        <authorList>
            <person name="Okamoto M."/>
            <person name="Kumagai M."/>
            <person name="Kanamori H."/>
            <person name="Takamatsu D."/>
        </authorList>
    </citation>
    <scope>NUCLEOTIDE SEQUENCE</scope>
    <source>
        <strain evidence="4">J40TS1</strain>
    </source>
</reference>
<proteinExistence type="predicted"/>
<evidence type="ECO:0000256" key="2">
    <source>
        <dbReference type="ARBA" id="ARBA00022729"/>
    </source>
</evidence>
<gene>
    <name evidence="4" type="ORF">J40TS1_23010</name>
</gene>
<dbReference type="InterPro" id="IPR011330">
    <property type="entry name" value="Glyco_hydro/deAcase_b/a-brl"/>
</dbReference>
<accession>A0A920CZ46</accession>
<evidence type="ECO:0000256" key="1">
    <source>
        <dbReference type="ARBA" id="ARBA00004613"/>
    </source>
</evidence>
<dbReference type="Proteomes" id="UP000683139">
    <property type="component" value="Unassembled WGS sequence"/>
</dbReference>
<dbReference type="SUPFAM" id="SSF88713">
    <property type="entry name" value="Glycoside hydrolase/deacetylase"/>
    <property type="match status" value="1"/>
</dbReference>
<evidence type="ECO:0000259" key="3">
    <source>
        <dbReference type="PROSITE" id="PS51677"/>
    </source>
</evidence>
<dbReference type="InterPro" id="IPR051398">
    <property type="entry name" value="Polysacch_Deacetylase"/>
</dbReference>
<dbReference type="GO" id="GO:0005975">
    <property type="term" value="P:carbohydrate metabolic process"/>
    <property type="evidence" value="ECO:0007669"/>
    <property type="project" value="InterPro"/>
</dbReference>
<dbReference type="GO" id="GO:0016810">
    <property type="term" value="F:hydrolase activity, acting on carbon-nitrogen (but not peptide) bonds"/>
    <property type="evidence" value="ECO:0007669"/>
    <property type="project" value="InterPro"/>
</dbReference>
<dbReference type="EMBL" id="BOSE01000003">
    <property type="protein sequence ID" value="GIP16659.1"/>
    <property type="molecule type" value="Genomic_DNA"/>
</dbReference>
<organism evidence="4 5">
    <name type="scientific">Paenibacillus montaniterrae</name>
    <dbReference type="NCBI Taxonomy" id="429341"/>
    <lineage>
        <taxon>Bacteria</taxon>
        <taxon>Bacillati</taxon>
        <taxon>Bacillota</taxon>
        <taxon>Bacilli</taxon>
        <taxon>Bacillales</taxon>
        <taxon>Paenibacillaceae</taxon>
        <taxon>Paenibacillus</taxon>
    </lineage>
</organism>
<dbReference type="CDD" id="cd10967">
    <property type="entry name" value="CE4_GLA_like_6s"/>
    <property type="match status" value="1"/>
</dbReference>
<dbReference type="RefSeq" id="WP_213515059.1">
    <property type="nucleotide sequence ID" value="NZ_BOSE01000003.1"/>
</dbReference>
<protein>
    <submittedName>
        <fullName evidence="4">Polysaccharide deacetylase</fullName>
    </submittedName>
</protein>
<dbReference type="PANTHER" id="PTHR34216:SF3">
    <property type="entry name" value="POLY-BETA-1,6-N-ACETYL-D-GLUCOSAMINE N-DEACETYLASE"/>
    <property type="match status" value="1"/>
</dbReference>